<evidence type="ECO:0008006" key="3">
    <source>
        <dbReference type="Google" id="ProtNLM"/>
    </source>
</evidence>
<keyword evidence="2" id="KW-1185">Reference proteome</keyword>
<accession>A0A409WH36</accession>
<dbReference type="Proteomes" id="UP000283269">
    <property type="component" value="Unassembled WGS sequence"/>
</dbReference>
<comment type="caution">
    <text evidence="1">The sequence shown here is derived from an EMBL/GenBank/DDBJ whole genome shotgun (WGS) entry which is preliminary data.</text>
</comment>
<name>A0A409WH36_PSICY</name>
<dbReference type="AlphaFoldDB" id="A0A409WH36"/>
<sequence length="411" mass="46789">MTSCSKCGSVTLKQYPDQVLGTDEQTLLKADDLEAQEPKQHYKTISMDAQINRMQYLIDELRKQRALACRNRNRYAPVARLPVELISEIFRCSLSVAGDGDHKFAQSTTLPLTLGKVSSEWRSIAWGLSELWSTFHCRVSKVRYSTQAILLQEWIARSGGRPLDIRITLEDEDSWNMSGITSTHIIDVLLPHCHLWRSLDLVLPDTWYSKLENVREKLDNLTSVTIRPPGYVFILKSLNAFFNAPLLKRITSSHYYMHDLLFPWLQLTEATLGTASMDEAIEFLRRCPNLITCQFDDLNSVEGEFSMDGILHTNLQHLRIYLNIFSTLSPFLAPLTLPQLCFLDLAVAPTHPNPLNAVEDLIERSECPLKTIQITGISIKDQDIINFLVYNNAVKNVNNTISKDQDSVPHQ</sequence>
<gene>
    <name evidence="1" type="ORF">CVT25_015318</name>
</gene>
<evidence type="ECO:0000313" key="1">
    <source>
        <dbReference type="EMBL" id="PPQ77823.1"/>
    </source>
</evidence>
<proteinExistence type="predicted"/>
<protein>
    <recommendedName>
        <fullName evidence="3">F-box domain-containing protein</fullName>
    </recommendedName>
</protein>
<dbReference type="OrthoDB" id="3139566at2759"/>
<reference evidence="1 2" key="1">
    <citation type="journal article" date="2018" name="Evol. Lett.">
        <title>Horizontal gene cluster transfer increased hallucinogenic mushroom diversity.</title>
        <authorList>
            <person name="Reynolds H.T."/>
            <person name="Vijayakumar V."/>
            <person name="Gluck-Thaler E."/>
            <person name="Korotkin H.B."/>
            <person name="Matheny P.B."/>
            <person name="Slot J.C."/>
        </authorList>
    </citation>
    <scope>NUCLEOTIDE SEQUENCE [LARGE SCALE GENOMIC DNA]</scope>
    <source>
        <strain evidence="1 2">2631</strain>
    </source>
</reference>
<dbReference type="EMBL" id="NHYD01003433">
    <property type="protein sequence ID" value="PPQ77823.1"/>
    <property type="molecule type" value="Genomic_DNA"/>
</dbReference>
<organism evidence="1 2">
    <name type="scientific">Psilocybe cyanescens</name>
    <dbReference type="NCBI Taxonomy" id="93625"/>
    <lineage>
        <taxon>Eukaryota</taxon>
        <taxon>Fungi</taxon>
        <taxon>Dikarya</taxon>
        <taxon>Basidiomycota</taxon>
        <taxon>Agaricomycotina</taxon>
        <taxon>Agaricomycetes</taxon>
        <taxon>Agaricomycetidae</taxon>
        <taxon>Agaricales</taxon>
        <taxon>Agaricineae</taxon>
        <taxon>Strophariaceae</taxon>
        <taxon>Psilocybe</taxon>
    </lineage>
</organism>
<evidence type="ECO:0000313" key="2">
    <source>
        <dbReference type="Proteomes" id="UP000283269"/>
    </source>
</evidence>
<dbReference type="InParanoid" id="A0A409WH36"/>